<reference evidence="2" key="1">
    <citation type="submission" date="2016-01" db="EMBL/GenBank/DDBJ databases">
        <authorList>
            <person name="Peeters Charlotte."/>
        </authorList>
    </citation>
    <scope>NUCLEOTIDE SEQUENCE [LARGE SCALE GENOMIC DNA]</scope>
</reference>
<organism evidence="1 2">
    <name type="scientific">Caballeronia temeraria</name>
    <dbReference type="NCBI Taxonomy" id="1777137"/>
    <lineage>
        <taxon>Bacteria</taxon>
        <taxon>Pseudomonadati</taxon>
        <taxon>Pseudomonadota</taxon>
        <taxon>Betaproteobacteria</taxon>
        <taxon>Burkholderiales</taxon>
        <taxon>Burkholderiaceae</taxon>
        <taxon>Caballeronia</taxon>
    </lineage>
</organism>
<dbReference type="OrthoDB" id="9025142at2"/>
<proteinExistence type="predicted"/>
<sequence>MERADYESALAQLNSAAELVAAGADADVRTQAFDMLAFYRLRRGRIGGSGAVVTSNDELFKDTAIAALTMAGRKEYLAAAALLEQARGLMPD</sequence>
<protein>
    <submittedName>
        <fullName evidence="1">Uncharacterized protein</fullName>
    </submittedName>
</protein>
<dbReference type="RefSeq" id="WP_061159755.1">
    <property type="nucleotide sequence ID" value="NZ_FCOI02000004.1"/>
</dbReference>
<name>A0A158A6B2_9BURK</name>
<dbReference type="Proteomes" id="UP000054624">
    <property type="component" value="Unassembled WGS sequence"/>
</dbReference>
<keyword evidence="2" id="KW-1185">Reference proteome</keyword>
<evidence type="ECO:0000313" key="2">
    <source>
        <dbReference type="Proteomes" id="UP000054624"/>
    </source>
</evidence>
<accession>A0A158A6B2</accession>
<evidence type="ECO:0000313" key="1">
    <source>
        <dbReference type="EMBL" id="SAK53313.1"/>
    </source>
</evidence>
<gene>
    <name evidence="1" type="ORF">AWB76_01838</name>
</gene>
<dbReference type="EMBL" id="FCOI02000004">
    <property type="protein sequence ID" value="SAK53313.1"/>
    <property type="molecule type" value="Genomic_DNA"/>
</dbReference>
<dbReference type="AlphaFoldDB" id="A0A158A6B2"/>